<keyword evidence="5" id="KW-0325">Glycoprotein</keyword>
<keyword evidence="4" id="KW-0732">Signal</keyword>
<sequence>MAPISCLLHATFDQPTIPTDAYNSICHEDWLLDILNKVLTGHQSFRLQSCQEPPHSKSRFAQTLATLKSRRAKVFNRKGEKMASYKLFSPTAFCVLLLLLASKSHCSPSTGSEIHSSKKVSLNLYYESLCPACTEFILGPLSTIFENGIIDIVNLSKNHAILVTKINILKYDVILQHGDDECRYNFLEGCVIHSYPKPIAVDYYKETKSLKPPRKFVPWVTVNGAPLGEDYENFIYYVCNEYKGKSLPKVCELHKTAEKITEKSNSVHQQTMVDAKDEGKRDLALD</sequence>
<dbReference type="PANTHER" id="PTHR13234:SF8">
    <property type="entry name" value="GAMMA-INTERFERON-INDUCIBLE LYSOSOMAL THIOL REDUCTASE"/>
    <property type="match status" value="1"/>
</dbReference>
<keyword evidence="8" id="KW-1185">Reference proteome</keyword>
<evidence type="ECO:0000256" key="2">
    <source>
        <dbReference type="ARBA" id="ARBA00005679"/>
    </source>
</evidence>
<keyword evidence="3" id="KW-0964">Secreted</keyword>
<comment type="subcellular location">
    <subcellularLocation>
        <location evidence="1">Secreted</location>
    </subcellularLocation>
</comment>
<feature type="compositionally biased region" description="Basic and acidic residues" evidence="6">
    <location>
        <begin position="274"/>
        <end position="286"/>
    </location>
</feature>
<protein>
    <submittedName>
        <fullName evidence="7">Gamma interferon inducible lysosomal thiol reductase GILT</fullName>
    </submittedName>
</protein>
<evidence type="ECO:0000313" key="8">
    <source>
        <dbReference type="Proteomes" id="UP001370490"/>
    </source>
</evidence>
<dbReference type="AlphaFoldDB" id="A0AAN8W127"/>
<name>A0AAN8W127_9MAGN</name>
<comment type="caution">
    <text evidence="7">The sequence shown here is derived from an EMBL/GenBank/DDBJ whole genome shotgun (WGS) entry which is preliminary data.</text>
</comment>
<evidence type="ECO:0000313" key="7">
    <source>
        <dbReference type="EMBL" id="KAK6943450.1"/>
    </source>
</evidence>
<dbReference type="InterPro" id="IPR004911">
    <property type="entry name" value="Interferon-induced_GILT"/>
</dbReference>
<dbReference type="GO" id="GO:0005576">
    <property type="term" value="C:extracellular region"/>
    <property type="evidence" value="ECO:0007669"/>
    <property type="project" value="UniProtKB-SubCell"/>
</dbReference>
<dbReference type="EMBL" id="JBAMMX010000003">
    <property type="protein sequence ID" value="KAK6943450.1"/>
    <property type="molecule type" value="Genomic_DNA"/>
</dbReference>
<dbReference type="Proteomes" id="UP001370490">
    <property type="component" value="Unassembled WGS sequence"/>
</dbReference>
<evidence type="ECO:0000256" key="6">
    <source>
        <dbReference type="SAM" id="MobiDB-lite"/>
    </source>
</evidence>
<evidence type="ECO:0000256" key="4">
    <source>
        <dbReference type="ARBA" id="ARBA00022729"/>
    </source>
</evidence>
<dbReference type="GO" id="GO:0016671">
    <property type="term" value="F:oxidoreductase activity, acting on a sulfur group of donors, disulfide as acceptor"/>
    <property type="evidence" value="ECO:0007669"/>
    <property type="project" value="InterPro"/>
</dbReference>
<evidence type="ECO:0000256" key="1">
    <source>
        <dbReference type="ARBA" id="ARBA00004613"/>
    </source>
</evidence>
<gene>
    <name evidence="7" type="ORF">RJ641_024552</name>
</gene>
<dbReference type="PANTHER" id="PTHR13234">
    <property type="entry name" value="GAMMA-INTERFERON INDUCIBLE LYSOSOMAL THIOL REDUCTASE GILT"/>
    <property type="match status" value="1"/>
</dbReference>
<dbReference type="Pfam" id="PF03227">
    <property type="entry name" value="GILT"/>
    <property type="match status" value="1"/>
</dbReference>
<accession>A0AAN8W127</accession>
<evidence type="ECO:0000256" key="5">
    <source>
        <dbReference type="ARBA" id="ARBA00023180"/>
    </source>
</evidence>
<comment type="similarity">
    <text evidence="2">Belongs to the GILT family.</text>
</comment>
<organism evidence="7 8">
    <name type="scientific">Dillenia turbinata</name>
    <dbReference type="NCBI Taxonomy" id="194707"/>
    <lineage>
        <taxon>Eukaryota</taxon>
        <taxon>Viridiplantae</taxon>
        <taxon>Streptophyta</taxon>
        <taxon>Embryophyta</taxon>
        <taxon>Tracheophyta</taxon>
        <taxon>Spermatophyta</taxon>
        <taxon>Magnoliopsida</taxon>
        <taxon>eudicotyledons</taxon>
        <taxon>Gunneridae</taxon>
        <taxon>Pentapetalae</taxon>
        <taxon>Dilleniales</taxon>
        <taxon>Dilleniaceae</taxon>
        <taxon>Dillenia</taxon>
    </lineage>
</organism>
<feature type="region of interest" description="Disordered" evidence="6">
    <location>
        <begin position="264"/>
        <end position="286"/>
    </location>
</feature>
<proteinExistence type="inferred from homology"/>
<reference evidence="7 8" key="1">
    <citation type="submission" date="2023-12" db="EMBL/GenBank/DDBJ databases">
        <title>A high-quality genome assembly for Dillenia turbinata (Dilleniales).</title>
        <authorList>
            <person name="Chanderbali A."/>
        </authorList>
    </citation>
    <scope>NUCLEOTIDE SEQUENCE [LARGE SCALE GENOMIC DNA]</scope>
    <source>
        <strain evidence="7">LSX21</strain>
        <tissue evidence="7">Leaf</tissue>
    </source>
</reference>
<evidence type="ECO:0000256" key="3">
    <source>
        <dbReference type="ARBA" id="ARBA00022525"/>
    </source>
</evidence>